<dbReference type="GO" id="GO:0005829">
    <property type="term" value="C:cytosol"/>
    <property type="evidence" value="ECO:0007669"/>
    <property type="project" value="TreeGrafter"/>
</dbReference>
<keyword evidence="4 7" id="KW-0689">Ribosomal protein</keyword>
<dbReference type="Pfam" id="PF01649">
    <property type="entry name" value="Ribosomal_S20p"/>
    <property type="match status" value="1"/>
</dbReference>
<keyword evidence="5" id="KW-0687">Ribonucleoprotein</keyword>
<evidence type="ECO:0000256" key="6">
    <source>
        <dbReference type="SAM" id="MobiDB-lite"/>
    </source>
</evidence>
<evidence type="ECO:0000256" key="3">
    <source>
        <dbReference type="ARBA" id="ARBA00022884"/>
    </source>
</evidence>
<feature type="compositionally biased region" description="Basic and acidic residues" evidence="6">
    <location>
        <begin position="1"/>
        <end position="11"/>
    </location>
</feature>
<dbReference type="PANTHER" id="PTHR33398">
    <property type="entry name" value="30S RIBOSOMAL PROTEIN S20"/>
    <property type="match status" value="1"/>
</dbReference>
<evidence type="ECO:0000256" key="1">
    <source>
        <dbReference type="ARBA" id="ARBA00007634"/>
    </source>
</evidence>
<feature type="region of interest" description="Disordered" evidence="6">
    <location>
        <begin position="1"/>
        <end position="30"/>
    </location>
</feature>
<dbReference type="PANTHER" id="PTHR33398:SF1">
    <property type="entry name" value="SMALL RIBOSOMAL SUBUNIT PROTEIN BS20C"/>
    <property type="match status" value="1"/>
</dbReference>
<accession>E6PE15</accession>
<dbReference type="GO" id="GO:0003735">
    <property type="term" value="F:structural constituent of ribosome"/>
    <property type="evidence" value="ECO:0007669"/>
    <property type="project" value="InterPro"/>
</dbReference>
<dbReference type="GO" id="GO:0070181">
    <property type="term" value="F:small ribosomal subunit rRNA binding"/>
    <property type="evidence" value="ECO:0007669"/>
    <property type="project" value="TreeGrafter"/>
</dbReference>
<dbReference type="EMBL" id="CABL01000002">
    <property type="protein sequence ID" value="CBH74700.1"/>
    <property type="molecule type" value="Genomic_DNA"/>
</dbReference>
<evidence type="ECO:0000256" key="4">
    <source>
        <dbReference type="ARBA" id="ARBA00022980"/>
    </source>
</evidence>
<sequence length="112" mass="11996">MPNIKAAEKWTRQSATRTTRNKDTKTRLKSAYKKAVATKDEALTREVEGEFDRAAKRGIIHPNKAARKKSRLAKAVKAAAVAPVKATKAKAKPAKSTAAKRAAAAKSKAANA</sequence>
<comment type="caution">
    <text evidence="7">The sequence shown here is derived from an EMBL/GenBank/DDBJ whole genome shotgun (WGS) entry which is preliminary data.</text>
</comment>
<dbReference type="SUPFAM" id="SSF46992">
    <property type="entry name" value="Ribosomal protein S20"/>
    <property type="match status" value="1"/>
</dbReference>
<feature type="region of interest" description="Disordered" evidence="6">
    <location>
        <begin position="88"/>
        <end position="112"/>
    </location>
</feature>
<evidence type="ECO:0000256" key="2">
    <source>
        <dbReference type="ARBA" id="ARBA00022730"/>
    </source>
</evidence>
<keyword evidence="2" id="KW-0699">rRNA-binding</keyword>
<dbReference type="InterPro" id="IPR002583">
    <property type="entry name" value="Ribosomal_bS20"/>
</dbReference>
<dbReference type="AlphaFoldDB" id="E6PE15"/>
<dbReference type="GO" id="GO:0015935">
    <property type="term" value="C:small ribosomal subunit"/>
    <property type="evidence" value="ECO:0007669"/>
    <property type="project" value="TreeGrafter"/>
</dbReference>
<dbReference type="GO" id="GO:0006412">
    <property type="term" value="P:translation"/>
    <property type="evidence" value="ECO:0007669"/>
    <property type="project" value="InterPro"/>
</dbReference>
<comment type="similarity">
    <text evidence="1">Belongs to the bacterial ribosomal protein bS20 family.</text>
</comment>
<evidence type="ECO:0000256" key="5">
    <source>
        <dbReference type="ARBA" id="ARBA00023274"/>
    </source>
</evidence>
<organism evidence="7">
    <name type="scientific">mine drainage metagenome</name>
    <dbReference type="NCBI Taxonomy" id="410659"/>
    <lineage>
        <taxon>unclassified sequences</taxon>
        <taxon>metagenomes</taxon>
        <taxon>ecological metagenomes</taxon>
    </lineage>
</organism>
<dbReference type="HAMAP" id="MF_00500">
    <property type="entry name" value="Ribosomal_bS20"/>
    <property type="match status" value="1"/>
</dbReference>
<reference evidence="7" key="1">
    <citation type="submission" date="2009-10" db="EMBL/GenBank/DDBJ databases">
        <title>Diversity of trophic interactions inside an arsenic-rich microbial ecosystem.</title>
        <authorList>
            <person name="Bertin P.N."/>
            <person name="Heinrich-Salmeron A."/>
            <person name="Pelletier E."/>
            <person name="Goulhen-Chollet F."/>
            <person name="Arsene-Ploetze F."/>
            <person name="Gallien S."/>
            <person name="Calteau A."/>
            <person name="Vallenet D."/>
            <person name="Casiot C."/>
            <person name="Chane-Woon-Ming B."/>
            <person name="Giloteaux L."/>
            <person name="Barakat M."/>
            <person name="Bonnefoy V."/>
            <person name="Bruneel O."/>
            <person name="Chandler M."/>
            <person name="Cleiss J."/>
            <person name="Duran R."/>
            <person name="Elbaz-Poulichet F."/>
            <person name="Fonknechten N."/>
            <person name="Lauga B."/>
            <person name="Mornico D."/>
            <person name="Ortet P."/>
            <person name="Schaeffer C."/>
            <person name="Siguier P."/>
            <person name="Alexander Thil Smith A."/>
            <person name="Van Dorsselaer A."/>
            <person name="Weissenbach J."/>
            <person name="Medigue C."/>
            <person name="Le Paslier D."/>
        </authorList>
    </citation>
    <scope>NUCLEOTIDE SEQUENCE</scope>
</reference>
<feature type="compositionally biased region" description="Low complexity" evidence="6">
    <location>
        <begin position="94"/>
        <end position="112"/>
    </location>
</feature>
<dbReference type="NCBIfam" id="TIGR00029">
    <property type="entry name" value="S20"/>
    <property type="match status" value="1"/>
</dbReference>
<gene>
    <name evidence="7" type="ORF">CARN1_1803</name>
</gene>
<evidence type="ECO:0000313" key="7">
    <source>
        <dbReference type="EMBL" id="CBH74700.1"/>
    </source>
</evidence>
<dbReference type="Gene3D" id="1.20.58.110">
    <property type="entry name" value="Ribosomal protein S20"/>
    <property type="match status" value="1"/>
</dbReference>
<name>E6PE15_9ZZZZ</name>
<dbReference type="InterPro" id="IPR036510">
    <property type="entry name" value="Ribosomal_bS20_sf"/>
</dbReference>
<keyword evidence="3" id="KW-0694">RNA-binding</keyword>
<proteinExistence type="inferred from homology"/>
<protein>
    <submittedName>
        <fullName evidence="7">30S ribosomal protein S20 (Modular protein)</fullName>
    </submittedName>
</protein>